<gene>
    <name evidence="2" type="ORF">MTR67_008632</name>
</gene>
<keyword evidence="3" id="KW-1185">Reference proteome</keyword>
<organism evidence="2 3">
    <name type="scientific">Solanum verrucosum</name>
    <dbReference type="NCBI Taxonomy" id="315347"/>
    <lineage>
        <taxon>Eukaryota</taxon>
        <taxon>Viridiplantae</taxon>
        <taxon>Streptophyta</taxon>
        <taxon>Embryophyta</taxon>
        <taxon>Tracheophyta</taxon>
        <taxon>Spermatophyta</taxon>
        <taxon>Magnoliopsida</taxon>
        <taxon>eudicotyledons</taxon>
        <taxon>Gunneridae</taxon>
        <taxon>Pentapetalae</taxon>
        <taxon>asterids</taxon>
        <taxon>lamiids</taxon>
        <taxon>Solanales</taxon>
        <taxon>Solanaceae</taxon>
        <taxon>Solanoideae</taxon>
        <taxon>Solaneae</taxon>
        <taxon>Solanum</taxon>
    </lineage>
</organism>
<feature type="region of interest" description="Disordered" evidence="1">
    <location>
        <begin position="1"/>
        <end position="29"/>
    </location>
</feature>
<accession>A0AAF0TCM0</accession>
<dbReference type="Proteomes" id="UP001234989">
    <property type="component" value="Chromosome 2"/>
</dbReference>
<evidence type="ECO:0000313" key="2">
    <source>
        <dbReference type="EMBL" id="WMV15247.1"/>
    </source>
</evidence>
<reference evidence="2" key="1">
    <citation type="submission" date="2023-08" db="EMBL/GenBank/DDBJ databases">
        <title>A de novo genome assembly of Solanum verrucosum Schlechtendal, a Mexican diploid species geographically isolated from the other diploid A-genome species in potato relatives.</title>
        <authorList>
            <person name="Hosaka K."/>
        </authorList>
    </citation>
    <scope>NUCLEOTIDE SEQUENCE</scope>
    <source>
        <tissue evidence="2">Young leaves</tissue>
    </source>
</reference>
<name>A0AAF0TCM0_SOLVR</name>
<feature type="non-terminal residue" evidence="2">
    <location>
        <position position="1"/>
    </location>
</feature>
<feature type="region of interest" description="Disordered" evidence="1">
    <location>
        <begin position="119"/>
        <end position="139"/>
    </location>
</feature>
<evidence type="ECO:0000256" key="1">
    <source>
        <dbReference type="SAM" id="MobiDB-lite"/>
    </source>
</evidence>
<dbReference type="AlphaFoldDB" id="A0AAF0TCM0"/>
<proteinExistence type="predicted"/>
<sequence length="139" mass="15062">GGSLNTKGAKSVGTITRDMEKQMGCTPGVPEVFEKSHVKKKENESDPDVWVEKRAERTFVSLQGIGSSCQAEALDGVQIIAMSAQIAQLTSALTESERRRVAKQQNMSATVQQIKEQVPNIARLPTTSSAPEETDNDSE</sequence>
<dbReference type="EMBL" id="CP133613">
    <property type="protein sequence ID" value="WMV15247.1"/>
    <property type="molecule type" value="Genomic_DNA"/>
</dbReference>
<protein>
    <submittedName>
        <fullName evidence="2">Uncharacterized protein</fullName>
    </submittedName>
</protein>
<evidence type="ECO:0000313" key="3">
    <source>
        <dbReference type="Proteomes" id="UP001234989"/>
    </source>
</evidence>